<sequence>MSTPFVAVNPSDWPRLQQSAAFWDVNPTTLDPQRHAAWIIARILQFGAWDEWIALFRLYPSATIQHALAQRGLPDHIRRFWEPYFQEETPSMYPQTLHPTTAKLLERVGAELCPPDYLLCGDTALALMLGHRQSEDLDFMTMQAHNSDSIVQHIYALDPNAEILDRSHYSIHARIQGVNVSYLWQQGIQLDSGPTFQDISLASLRTLVVLKCNAIANRGARKDFIDLYALFQTGWSLSNVLEAVATQAPHLNRAHLLRSLTYFDDAKIHRSLSH</sequence>
<feature type="domain" description="DUF6922" evidence="1">
    <location>
        <begin position="20"/>
        <end position="68"/>
    </location>
</feature>
<keyword evidence="3" id="KW-1185">Reference proteome</keyword>
<evidence type="ECO:0000313" key="2">
    <source>
        <dbReference type="EMBL" id="AUW93233.1"/>
    </source>
</evidence>
<organism evidence="2 3">
    <name type="scientific">Sulfobacillus thermotolerans</name>
    <dbReference type="NCBI Taxonomy" id="338644"/>
    <lineage>
        <taxon>Bacteria</taxon>
        <taxon>Bacillati</taxon>
        <taxon>Bacillota</taxon>
        <taxon>Clostridia</taxon>
        <taxon>Eubacteriales</taxon>
        <taxon>Clostridiales Family XVII. Incertae Sedis</taxon>
        <taxon>Sulfobacillus</taxon>
    </lineage>
</organism>
<proteinExistence type="predicted"/>
<dbReference type="Pfam" id="PF08843">
    <property type="entry name" value="AbiEii"/>
    <property type="match status" value="1"/>
</dbReference>
<dbReference type="Pfam" id="PF21956">
    <property type="entry name" value="DUF6922"/>
    <property type="match status" value="1"/>
</dbReference>
<dbReference type="InterPro" id="IPR014942">
    <property type="entry name" value="AbiEii"/>
</dbReference>
<dbReference type="Proteomes" id="UP000325292">
    <property type="component" value="Chromosome"/>
</dbReference>
<accession>A0ABM6RPK5</accession>
<dbReference type="EMBL" id="CP019454">
    <property type="protein sequence ID" value="AUW93233.1"/>
    <property type="molecule type" value="Genomic_DNA"/>
</dbReference>
<protein>
    <recommendedName>
        <fullName evidence="1">DUF6922 domain-containing protein</fullName>
    </recommendedName>
</protein>
<gene>
    <name evidence="2" type="ORF">BXT84_04075</name>
</gene>
<name>A0ABM6RPK5_9FIRM</name>
<evidence type="ECO:0000313" key="3">
    <source>
        <dbReference type="Proteomes" id="UP000325292"/>
    </source>
</evidence>
<evidence type="ECO:0000259" key="1">
    <source>
        <dbReference type="Pfam" id="PF21956"/>
    </source>
</evidence>
<reference evidence="2 3" key="1">
    <citation type="journal article" date="2019" name="Sci. Rep.">
        <title>Sulfobacillus thermotolerans: new insights into resistance and metabolic capacities of acidophilic chemolithotrophs.</title>
        <authorList>
            <person name="Panyushkina A.E."/>
            <person name="Babenko V.V."/>
            <person name="Nikitina A.S."/>
            <person name="Selezneva O.V."/>
            <person name="Tsaplina I.A."/>
            <person name="Letarova M.A."/>
            <person name="Kostryukova E.S."/>
            <person name="Letarov A.V."/>
        </authorList>
    </citation>
    <scope>NUCLEOTIDE SEQUENCE [LARGE SCALE GENOMIC DNA]</scope>
    <source>
        <strain evidence="2 3">Kr1</strain>
    </source>
</reference>
<dbReference type="InterPro" id="IPR053830">
    <property type="entry name" value="DUF6922"/>
</dbReference>